<dbReference type="Gene3D" id="3.30.565.10">
    <property type="entry name" value="Histidine kinase-like ATPase, C-terminal domain"/>
    <property type="match status" value="1"/>
</dbReference>
<evidence type="ECO:0000256" key="16">
    <source>
        <dbReference type="SAM" id="Phobius"/>
    </source>
</evidence>
<dbReference type="SMART" id="SM00387">
    <property type="entry name" value="HATPase_c"/>
    <property type="match status" value="1"/>
</dbReference>
<dbReference type="SUPFAM" id="SSF47384">
    <property type="entry name" value="Homodimeric domain of signal transducing histidine kinase"/>
    <property type="match status" value="1"/>
</dbReference>
<evidence type="ECO:0000256" key="10">
    <source>
        <dbReference type="ARBA" id="ARBA00022840"/>
    </source>
</evidence>
<keyword evidence="4 14" id="KW-0597">Phosphoprotein</keyword>
<dbReference type="InterPro" id="IPR036097">
    <property type="entry name" value="HisK_dim/P_sf"/>
</dbReference>
<dbReference type="CDD" id="cd16922">
    <property type="entry name" value="HATPase_EvgS-ArcB-TorS-like"/>
    <property type="match status" value="1"/>
</dbReference>
<dbReference type="PROSITE" id="PS50109">
    <property type="entry name" value="HIS_KIN"/>
    <property type="match status" value="1"/>
</dbReference>
<dbReference type="CDD" id="cd17546">
    <property type="entry name" value="REC_hyHK_CKI1_RcsC-like"/>
    <property type="match status" value="1"/>
</dbReference>
<dbReference type="InterPro" id="IPR011006">
    <property type="entry name" value="CheY-like_superfamily"/>
</dbReference>
<keyword evidence="15" id="KW-0175">Coiled coil</keyword>
<comment type="catalytic activity">
    <reaction evidence="1">
        <text>ATP + protein L-histidine = ADP + protein N-phospho-L-histidine.</text>
        <dbReference type="EC" id="2.7.13.3"/>
    </reaction>
</comment>
<dbReference type="FunFam" id="1.10.287.130:FF:000004">
    <property type="entry name" value="Ethylene receptor 1"/>
    <property type="match status" value="1"/>
</dbReference>
<dbReference type="GO" id="GO:0005524">
    <property type="term" value="F:ATP binding"/>
    <property type="evidence" value="ECO:0007669"/>
    <property type="project" value="UniProtKB-KW"/>
</dbReference>
<keyword evidence="20" id="KW-1185">Reference proteome</keyword>
<dbReference type="EMBL" id="BJXJ01000004">
    <property type="protein sequence ID" value="GEM74569.1"/>
    <property type="molecule type" value="Genomic_DNA"/>
</dbReference>
<keyword evidence="12" id="KW-0902">Two-component regulatory system</keyword>
<evidence type="ECO:0000256" key="1">
    <source>
        <dbReference type="ARBA" id="ARBA00000085"/>
    </source>
</evidence>
<dbReference type="SUPFAM" id="SSF52172">
    <property type="entry name" value="CheY-like"/>
    <property type="match status" value="1"/>
</dbReference>
<dbReference type="InterPro" id="IPR001789">
    <property type="entry name" value="Sig_transdc_resp-reg_receiver"/>
</dbReference>
<feature type="coiled-coil region" evidence="15">
    <location>
        <begin position="205"/>
        <end position="235"/>
    </location>
</feature>
<dbReference type="EC" id="2.7.13.3" evidence="3"/>
<dbReference type="SMART" id="SM00388">
    <property type="entry name" value="HisKA"/>
    <property type="match status" value="1"/>
</dbReference>
<dbReference type="Pfam" id="PF00072">
    <property type="entry name" value="Response_reg"/>
    <property type="match status" value="1"/>
</dbReference>
<evidence type="ECO:0000256" key="6">
    <source>
        <dbReference type="ARBA" id="ARBA00022692"/>
    </source>
</evidence>
<keyword evidence="5" id="KW-0808">Transferase</keyword>
<dbReference type="OrthoDB" id="9810730at2"/>
<evidence type="ECO:0000256" key="11">
    <source>
        <dbReference type="ARBA" id="ARBA00022989"/>
    </source>
</evidence>
<feature type="domain" description="Response regulatory" evidence="18">
    <location>
        <begin position="481"/>
        <end position="598"/>
    </location>
</feature>
<feature type="transmembrane region" description="Helical" evidence="16">
    <location>
        <begin position="6"/>
        <end position="25"/>
    </location>
</feature>
<evidence type="ECO:0000256" key="9">
    <source>
        <dbReference type="ARBA" id="ARBA00022801"/>
    </source>
</evidence>
<keyword evidence="11 16" id="KW-1133">Transmembrane helix</keyword>
<evidence type="ECO:0000256" key="4">
    <source>
        <dbReference type="ARBA" id="ARBA00022553"/>
    </source>
</evidence>
<feature type="modified residue" description="4-aspartylphosphate" evidence="14">
    <location>
        <position position="530"/>
    </location>
</feature>
<dbReference type="Pfam" id="PF02518">
    <property type="entry name" value="HATPase_c"/>
    <property type="match status" value="1"/>
</dbReference>
<evidence type="ECO:0000256" key="2">
    <source>
        <dbReference type="ARBA" id="ARBA00004370"/>
    </source>
</evidence>
<evidence type="ECO:0000313" key="20">
    <source>
        <dbReference type="Proteomes" id="UP000321922"/>
    </source>
</evidence>
<feature type="domain" description="Histidine kinase" evidence="17">
    <location>
        <begin position="242"/>
        <end position="458"/>
    </location>
</feature>
<protein>
    <recommendedName>
        <fullName evidence="3">histidine kinase</fullName>
        <ecNumber evidence="3">2.7.13.3</ecNumber>
    </recommendedName>
</protein>
<dbReference type="PANTHER" id="PTHR45339:SF1">
    <property type="entry name" value="HYBRID SIGNAL TRANSDUCTION HISTIDINE KINASE J"/>
    <property type="match status" value="1"/>
</dbReference>
<dbReference type="GO" id="GO:0016787">
    <property type="term" value="F:hydrolase activity"/>
    <property type="evidence" value="ECO:0007669"/>
    <property type="project" value="UniProtKB-KW"/>
</dbReference>
<evidence type="ECO:0000259" key="18">
    <source>
        <dbReference type="PROSITE" id="PS50110"/>
    </source>
</evidence>
<evidence type="ECO:0000256" key="14">
    <source>
        <dbReference type="PROSITE-ProRule" id="PRU00169"/>
    </source>
</evidence>
<evidence type="ECO:0000256" key="7">
    <source>
        <dbReference type="ARBA" id="ARBA00022741"/>
    </source>
</evidence>
<evidence type="ECO:0000256" key="13">
    <source>
        <dbReference type="ARBA" id="ARBA00023136"/>
    </source>
</evidence>
<name>A0A511QB83_9VIBR</name>
<dbReference type="RefSeq" id="WP_039981173.1">
    <property type="nucleotide sequence ID" value="NZ_BAOJ01000054.1"/>
</dbReference>
<dbReference type="InterPro" id="IPR036890">
    <property type="entry name" value="HATPase_C_sf"/>
</dbReference>
<evidence type="ECO:0000256" key="15">
    <source>
        <dbReference type="SAM" id="Coils"/>
    </source>
</evidence>
<dbReference type="SUPFAM" id="SSF55874">
    <property type="entry name" value="ATPase domain of HSP90 chaperone/DNA topoisomerase II/histidine kinase"/>
    <property type="match status" value="1"/>
</dbReference>
<evidence type="ECO:0000256" key="3">
    <source>
        <dbReference type="ARBA" id="ARBA00012438"/>
    </source>
</evidence>
<dbReference type="Proteomes" id="UP000321922">
    <property type="component" value="Unassembled WGS sequence"/>
</dbReference>
<reference evidence="19 20" key="1">
    <citation type="submission" date="2019-07" db="EMBL/GenBank/DDBJ databases">
        <title>Whole genome shotgun sequence of Vibrio sagamiensis NBRC 104589.</title>
        <authorList>
            <person name="Hosoyama A."/>
            <person name="Uohara A."/>
            <person name="Ohji S."/>
            <person name="Ichikawa N."/>
        </authorList>
    </citation>
    <scope>NUCLEOTIDE SEQUENCE [LARGE SCALE GENOMIC DNA]</scope>
    <source>
        <strain evidence="19 20">NBRC 104589</strain>
    </source>
</reference>
<dbReference type="Pfam" id="PF00512">
    <property type="entry name" value="HisKA"/>
    <property type="match status" value="1"/>
</dbReference>
<comment type="subcellular location">
    <subcellularLocation>
        <location evidence="2">Membrane</location>
    </subcellularLocation>
</comment>
<dbReference type="FunFam" id="3.30.565.10:FF:000010">
    <property type="entry name" value="Sensor histidine kinase RcsC"/>
    <property type="match status" value="1"/>
</dbReference>
<dbReference type="InterPro" id="IPR005467">
    <property type="entry name" value="His_kinase_dom"/>
</dbReference>
<sequence length="609" mass="68575">MKHLPIWFKYLVSVLTLTVSLSFIVGEVVRNFETQYLSDRMDAQIKANFQALSVALSSDVVSHRSQTLNEKLALMAKHYPDLCYVSILDNLGEQVGRWGNKPHDANPMALNFSNSIDSGALPIGSMQISMSKKRMMADINMHVEQMRFFTALTLLSLSFLIYLISQWMIFSPLSRINQKLISVYYRKGDKSTINVDEVKRLEYGVEQLEIHLYELKKREQQLEKAKREAEAANVAKSQFIATMSHEIRTPMNAIIGAIDLIKEEHLPPHCQEINKMADEAAHLLLKQLNDILDFSKIDVGKLVIDKRDFDVAELGNKTFSMLKKCCKKELILTFNNQLGQLSVAHTDEGKLSQILTNLLDNAIKFTHTGQVSLTLSHHFPNGLCIQVTDTGIGLESSDKEFIFEPFKQKDATFTRHYSGVGMGLTISKRLIELLGGKITIDSELNKGSEFTVIIPCQMKERVMQAGSELSSSRDMGTSHTHILLVEDNAANQLVARTILENAGFQVTTADNGIEAIAAIKNNLFDLILMDLQMPEMDGFSACEAIRELNEHGRSLPILAMTANVSFEDRKKCHDVGMDDFLAKPANKQTMLDTIKNWLGKKHIHMNHKF</sequence>
<gene>
    <name evidence="19" type="ORF">VSA01S_06810</name>
</gene>
<keyword evidence="10" id="KW-0067">ATP-binding</keyword>
<evidence type="ECO:0000313" key="19">
    <source>
        <dbReference type="EMBL" id="GEM74569.1"/>
    </source>
</evidence>
<keyword evidence="13 16" id="KW-0472">Membrane</keyword>
<dbReference type="GO" id="GO:0016020">
    <property type="term" value="C:membrane"/>
    <property type="evidence" value="ECO:0007669"/>
    <property type="project" value="UniProtKB-SubCell"/>
</dbReference>
<proteinExistence type="predicted"/>
<dbReference type="AlphaFoldDB" id="A0A511QB83"/>
<evidence type="ECO:0000256" key="8">
    <source>
        <dbReference type="ARBA" id="ARBA00022777"/>
    </source>
</evidence>
<dbReference type="InterPro" id="IPR003594">
    <property type="entry name" value="HATPase_dom"/>
</dbReference>
<dbReference type="PRINTS" id="PR00344">
    <property type="entry name" value="BCTRLSENSOR"/>
</dbReference>
<keyword evidence="8" id="KW-0418">Kinase</keyword>
<dbReference type="PANTHER" id="PTHR45339">
    <property type="entry name" value="HYBRID SIGNAL TRANSDUCTION HISTIDINE KINASE J"/>
    <property type="match status" value="1"/>
</dbReference>
<keyword evidence="9" id="KW-0378">Hydrolase</keyword>
<dbReference type="PROSITE" id="PS50110">
    <property type="entry name" value="RESPONSE_REGULATORY"/>
    <property type="match status" value="1"/>
</dbReference>
<dbReference type="CDD" id="cd00082">
    <property type="entry name" value="HisKA"/>
    <property type="match status" value="1"/>
</dbReference>
<dbReference type="InterPro" id="IPR004358">
    <property type="entry name" value="Sig_transdc_His_kin-like_C"/>
</dbReference>
<evidence type="ECO:0000259" key="17">
    <source>
        <dbReference type="PROSITE" id="PS50109"/>
    </source>
</evidence>
<keyword evidence="6 16" id="KW-0812">Transmembrane</keyword>
<evidence type="ECO:0000256" key="5">
    <source>
        <dbReference type="ARBA" id="ARBA00022679"/>
    </source>
</evidence>
<evidence type="ECO:0000256" key="12">
    <source>
        <dbReference type="ARBA" id="ARBA00023012"/>
    </source>
</evidence>
<dbReference type="InterPro" id="IPR003661">
    <property type="entry name" value="HisK_dim/P_dom"/>
</dbReference>
<comment type="caution">
    <text evidence="19">The sequence shown here is derived from an EMBL/GenBank/DDBJ whole genome shotgun (WGS) entry which is preliminary data.</text>
</comment>
<dbReference type="SMART" id="SM00448">
    <property type="entry name" value="REC"/>
    <property type="match status" value="1"/>
</dbReference>
<dbReference type="GO" id="GO:0000155">
    <property type="term" value="F:phosphorelay sensor kinase activity"/>
    <property type="evidence" value="ECO:0007669"/>
    <property type="project" value="InterPro"/>
</dbReference>
<keyword evidence="7" id="KW-0547">Nucleotide-binding</keyword>
<dbReference type="Gene3D" id="3.40.50.2300">
    <property type="match status" value="1"/>
</dbReference>
<feature type="transmembrane region" description="Helical" evidence="16">
    <location>
        <begin position="148"/>
        <end position="170"/>
    </location>
</feature>
<organism evidence="19 20">
    <name type="scientific">Vibrio sagamiensis NBRC 104589</name>
    <dbReference type="NCBI Taxonomy" id="1219064"/>
    <lineage>
        <taxon>Bacteria</taxon>
        <taxon>Pseudomonadati</taxon>
        <taxon>Pseudomonadota</taxon>
        <taxon>Gammaproteobacteria</taxon>
        <taxon>Vibrionales</taxon>
        <taxon>Vibrionaceae</taxon>
        <taxon>Vibrio</taxon>
    </lineage>
</organism>
<accession>A0A511QB83</accession>
<dbReference type="Gene3D" id="1.10.287.130">
    <property type="match status" value="1"/>
</dbReference>